<keyword evidence="2" id="KW-1185">Reference proteome</keyword>
<proteinExistence type="predicted"/>
<keyword evidence="1" id="KW-0378">Hydrolase</keyword>
<evidence type="ECO:0000313" key="2">
    <source>
        <dbReference type="Proteomes" id="UP000323708"/>
    </source>
</evidence>
<comment type="caution">
    <text evidence="1">The sequence shown here is derived from an EMBL/GenBank/DDBJ whole genome shotgun (WGS) entry which is preliminary data.</text>
</comment>
<dbReference type="GO" id="GO:0005829">
    <property type="term" value="C:cytosol"/>
    <property type="evidence" value="ECO:0007669"/>
    <property type="project" value="TreeGrafter"/>
</dbReference>
<dbReference type="PANTHER" id="PTHR43434:SF24">
    <property type="entry name" value="HYDROLASE-RELATED"/>
    <property type="match status" value="1"/>
</dbReference>
<dbReference type="SFLD" id="SFLDG01135">
    <property type="entry name" value="C1.5.6:_HAD__Beta-PGM__Phospha"/>
    <property type="match status" value="1"/>
</dbReference>
<gene>
    <name evidence="1" type="ORF">F0M18_04750</name>
</gene>
<name>A0A5B0X3N5_9GAMM</name>
<dbReference type="Gene3D" id="1.10.150.240">
    <property type="entry name" value="Putative phosphatase, domain 2"/>
    <property type="match status" value="1"/>
</dbReference>
<dbReference type="NCBIfam" id="TIGR01509">
    <property type="entry name" value="HAD-SF-IA-v3"/>
    <property type="match status" value="1"/>
</dbReference>
<dbReference type="InterPro" id="IPR023214">
    <property type="entry name" value="HAD_sf"/>
</dbReference>
<dbReference type="InterPro" id="IPR023198">
    <property type="entry name" value="PGP-like_dom2"/>
</dbReference>
<accession>A0A5B0X3N5</accession>
<dbReference type="InterPro" id="IPR041492">
    <property type="entry name" value="HAD_2"/>
</dbReference>
<sequence length="214" mass="23136">MIIFDWDGTLCDSVSHIVKAVQSTAATMGLPVPDDAAAANIIGLGLPQAMAKLFPELDEQEIAALIDGYSGQYVATESSPPRLFRGAMTTLNTLKQRGLEVAVATGKSRRGLERMLDVHGLTDFFHATRCAEETRSKPDPLMIEQIMAERAVLPEQVIVVGDTEYDLEMAANAGVASIGVSFGAHSAARLRRHQPLAIVDDLRQLLDLPALSRR</sequence>
<dbReference type="SFLD" id="SFLDS00003">
    <property type="entry name" value="Haloacid_Dehalogenase"/>
    <property type="match status" value="1"/>
</dbReference>
<dbReference type="PANTHER" id="PTHR43434">
    <property type="entry name" value="PHOSPHOGLYCOLATE PHOSPHATASE"/>
    <property type="match status" value="1"/>
</dbReference>
<dbReference type="SUPFAM" id="SSF56784">
    <property type="entry name" value="HAD-like"/>
    <property type="match status" value="1"/>
</dbReference>
<dbReference type="Proteomes" id="UP000323708">
    <property type="component" value="Unassembled WGS sequence"/>
</dbReference>
<dbReference type="InterPro" id="IPR036412">
    <property type="entry name" value="HAD-like_sf"/>
</dbReference>
<dbReference type="InterPro" id="IPR006439">
    <property type="entry name" value="HAD-SF_hydro_IA"/>
</dbReference>
<dbReference type="SFLD" id="SFLDG01129">
    <property type="entry name" value="C1.5:_HAD__Beta-PGM__Phosphata"/>
    <property type="match status" value="1"/>
</dbReference>
<dbReference type="AlphaFoldDB" id="A0A5B0X3N5"/>
<dbReference type="Pfam" id="PF13419">
    <property type="entry name" value="HAD_2"/>
    <property type="match status" value="1"/>
</dbReference>
<dbReference type="GO" id="GO:0006281">
    <property type="term" value="P:DNA repair"/>
    <property type="evidence" value="ECO:0007669"/>
    <property type="project" value="TreeGrafter"/>
</dbReference>
<dbReference type="GO" id="GO:0008967">
    <property type="term" value="F:phosphoglycolate phosphatase activity"/>
    <property type="evidence" value="ECO:0007669"/>
    <property type="project" value="TreeGrafter"/>
</dbReference>
<dbReference type="RefSeq" id="WP_149610264.1">
    <property type="nucleotide sequence ID" value="NZ_VTUX01000002.1"/>
</dbReference>
<dbReference type="Gene3D" id="3.40.50.1000">
    <property type="entry name" value="HAD superfamily/HAD-like"/>
    <property type="match status" value="1"/>
</dbReference>
<dbReference type="EMBL" id="VTUX01000002">
    <property type="protein sequence ID" value="KAA1193157.1"/>
    <property type="molecule type" value="Genomic_DNA"/>
</dbReference>
<evidence type="ECO:0000313" key="1">
    <source>
        <dbReference type="EMBL" id="KAA1193157.1"/>
    </source>
</evidence>
<reference evidence="1 2" key="1">
    <citation type="submission" date="2019-09" db="EMBL/GenBank/DDBJ databases">
        <authorList>
            <person name="Chen X.-Y."/>
        </authorList>
    </citation>
    <scope>NUCLEOTIDE SEQUENCE [LARGE SCALE GENOMIC DNA]</scope>
    <source>
        <strain evidence="1 2">NY5</strain>
    </source>
</reference>
<dbReference type="InterPro" id="IPR050155">
    <property type="entry name" value="HAD-like_hydrolase_sf"/>
</dbReference>
<dbReference type="NCBIfam" id="TIGR01549">
    <property type="entry name" value="HAD-SF-IA-v1"/>
    <property type="match status" value="1"/>
</dbReference>
<protein>
    <submittedName>
        <fullName evidence="1">HAD-IA family hydrolase</fullName>
    </submittedName>
</protein>
<organism evidence="1 2">
    <name type="scientific">Pseudohalioglobus sediminis</name>
    <dbReference type="NCBI Taxonomy" id="2606449"/>
    <lineage>
        <taxon>Bacteria</taxon>
        <taxon>Pseudomonadati</taxon>
        <taxon>Pseudomonadota</taxon>
        <taxon>Gammaproteobacteria</taxon>
        <taxon>Cellvibrionales</taxon>
        <taxon>Halieaceae</taxon>
        <taxon>Pseudohalioglobus</taxon>
    </lineage>
</organism>